<reference evidence="12" key="1">
    <citation type="submission" date="2016-05" db="EMBL/GenBank/DDBJ databases">
        <title>Comparative genomics of biotechnologically important yeasts.</title>
        <authorList>
            <consortium name="DOE Joint Genome Institute"/>
            <person name="Riley R."/>
            <person name="Haridas S."/>
            <person name="Wolfe K.H."/>
            <person name="Lopes M.R."/>
            <person name="Hittinger C.T."/>
            <person name="Goker M."/>
            <person name="Salamov A."/>
            <person name="Wisecaver J."/>
            <person name="Long T.M."/>
            <person name="Aerts A.L."/>
            <person name="Barry K."/>
            <person name="Choi C."/>
            <person name="Clum A."/>
            <person name="Coughlan A.Y."/>
            <person name="Deshpande S."/>
            <person name="Douglass A.P."/>
            <person name="Hanson S.J."/>
            <person name="Klenk H.-P."/>
            <person name="Labutti K."/>
            <person name="Lapidus A."/>
            <person name="Lindquist E."/>
            <person name="Lipzen A."/>
            <person name="Meier-Kolthoff J.P."/>
            <person name="Ohm R.A."/>
            <person name="Otillar R.P."/>
            <person name="Pangilinan J."/>
            <person name="Peng Y."/>
            <person name="Rokas A."/>
            <person name="Rosa C.A."/>
            <person name="Scheuner C."/>
            <person name="Sibirny A.A."/>
            <person name="Slot J.C."/>
            <person name="Stielow J.B."/>
            <person name="Sun H."/>
            <person name="Kurtzman C.P."/>
            <person name="Blackwell M."/>
            <person name="Grigoriev I.V."/>
            <person name="Jeffries T.W."/>
        </authorList>
    </citation>
    <scope>NUCLEOTIDE SEQUENCE [LARGE SCALE GENOMIC DNA]</scope>
    <source>
        <strain evidence="12">NRRL Y-1933</strain>
    </source>
</reference>
<feature type="transmembrane region" description="Helical" evidence="10">
    <location>
        <begin position="329"/>
        <end position="353"/>
    </location>
</feature>
<dbReference type="Proteomes" id="UP000095085">
    <property type="component" value="Unassembled WGS sequence"/>
</dbReference>
<dbReference type="InterPro" id="IPR007594">
    <property type="entry name" value="RFT1"/>
</dbReference>
<evidence type="ECO:0000256" key="6">
    <source>
        <dbReference type="ARBA" id="ARBA00022989"/>
    </source>
</evidence>
<evidence type="ECO:0000256" key="2">
    <source>
        <dbReference type="ARBA" id="ARBA00004922"/>
    </source>
</evidence>
<dbReference type="RefSeq" id="XP_020074671.1">
    <property type="nucleotide sequence ID" value="XM_020222371.1"/>
</dbReference>
<feature type="transmembrane region" description="Helical" evidence="10">
    <location>
        <begin position="503"/>
        <end position="525"/>
    </location>
</feature>
<evidence type="ECO:0000256" key="5">
    <source>
        <dbReference type="ARBA" id="ARBA00022824"/>
    </source>
</evidence>
<evidence type="ECO:0000256" key="4">
    <source>
        <dbReference type="ARBA" id="ARBA00022692"/>
    </source>
</evidence>
<name>A0A1E4REA6_9ASCO</name>
<dbReference type="GeneID" id="30996920"/>
<proteinExistence type="inferred from homology"/>
<dbReference type="STRING" id="984485.A0A1E4REA6"/>
<dbReference type="OrthoDB" id="9979195at2759"/>
<dbReference type="GO" id="GO:0006488">
    <property type="term" value="P:dolichol-linked oligosaccharide biosynthetic process"/>
    <property type="evidence" value="ECO:0007669"/>
    <property type="project" value="InterPro"/>
</dbReference>
<feature type="transmembrane region" description="Helical" evidence="10">
    <location>
        <begin position="373"/>
        <end position="393"/>
    </location>
</feature>
<feature type="transmembrane region" description="Helical" evidence="10">
    <location>
        <begin position="44"/>
        <end position="62"/>
    </location>
</feature>
<dbReference type="PANTHER" id="PTHR13117:SF5">
    <property type="entry name" value="PROTEIN RFT1 HOMOLOG"/>
    <property type="match status" value="1"/>
</dbReference>
<keyword evidence="6 10" id="KW-1133">Transmembrane helix</keyword>
<keyword evidence="7 10" id="KW-0472">Membrane</keyword>
<evidence type="ECO:0000256" key="1">
    <source>
        <dbReference type="ARBA" id="ARBA00004477"/>
    </source>
</evidence>
<evidence type="ECO:0000313" key="11">
    <source>
        <dbReference type="EMBL" id="ODV65604.1"/>
    </source>
</evidence>
<keyword evidence="5 10" id="KW-0256">Endoplasmic reticulum</keyword>
<comment type="pathway">
    <text evidence="2">Protein modification; protein glycosylation.</text>
</comment>
<keyword evidence="4 10" id="KW-0812">Transmembrane</keyword>
<comment type="similarity">
    <text evidence="3 10">Belongs to the RFT1 family.</text>
</comment>
<evidence type="ECO:0000256" key="9">
    <source>
        <dbReference type="ARBA" id="ARBA00045912"/>
    </source>
</evidence>
<feature type="transmembrane region" description="Helical" evidence="10">
    <location>
        <begin position="405"/>
        <end position="424"/>
    </location>
</feature>
<dbReference type="GO" id="GO:0034202">
    <property type="term" value="F:glycolipid floppase activity"/>
    <property type="evidence" value="ECO:0007669"/>
    <property type="project" value="EnsemblFungi"/>
</dbReference>
<feature type="transmembrane region" description="Helical" evidence="10">
    <location>
        <begin position="161"/>
        <end position="180"/>
    </location>
</feature>
<comment type="function">
    <text evidence="9 10">Intramembrane glycolipid transporter that operates in the biosynthetic pathway of dolichol-linked oligosaccharides, the glycan precursors employed in protein asparagine (N)-glycosylation. The sequential addition of sugars to dolichol pyrophosphate produces dolichol-linked oligosaccharides containing fourteen sugars, including two GlcNAcs, nine mannoses and three glucoses. Once assembled, the oligosaccharide is transferred from the lipid to nascent proteins by oligosaccharyltransferases. The assembly of dolichol-linked oligosaccharides begins on the cytosolic side of the endoplasmic reticulum membrane and finishes in its lumen. RFT1 could mediate the translocation of the cytosolically oriented intermediate DolPP-GlcNAc2Man5, produced by ALG11, into the ER lumen where dolichol-linked oligosaccharides assembly continues. However, the intramembrane lipid transporter activity could not be confirmed in vitro.</text>
</comment>
<feature type="transmembrane region" description="Helical" evidence="10">
    <location>
        <begin position="473"/>
        <end position="491"/>
    </location>
</feature>
<evidence type="ECO:0000256" key="10">
    <source>
        <dbReference type="RuleBase" id="RU365067"/>
    </source>
</evidence>
<evidence type="ECO:0000256" key="8">
    <source>
        <dbReference type="ARBA" id="ARBA00044793"/>
    </source>
</evidence>
<evidence type="ECO:0000313" key="12">
    <source>
        <dbReference type="Proteomes" id="UP000095085"/>
    </source>
</evidence>
<feature type="transmembrane region" description="Helical" evidence="10">
    <location>
        <begin position="192"/>
        <end position="212"/>
    </location>
</feature>
<evidence type="ECO:0000256" key="7">
    <source>
        <dbReference type="ARBA" id="ARBA00023136"/>
    </source>
</evidence>
<feature type="transmembrane region" description="Helical" evidence="10">
    <location>
        <begin position="127"/>
        <end position="149"/>
    </location>
</feature>
<sequence length="539" mass="61690">MATNDASGQHSITGVSFLMLTQVFTKLSTFLLNQLLIRLISPQVFGVATYLEFLLSTVLFFSREGERLSIQRTENVIDEKKSVLQSIINFGYLPLMIGIPITGLVFYLQNKTETFQVALYSLDFSAYILTCIVLLILLELVLEPIYAINQFNLNFKRRSKFESTAVTLRCLVTFSVVFFGKKYSTLKAFEGLAVLAFALGQFAYSLALFVLYQSSFFQDNEQNNSLFISRIHSTEGEYYYLDKQVFKIWLNIFIQMIFKHFLTEGDKLVINYLCTITEQGVYSVMTNYGSIIARLLLQPIEESLRLLFTKLFINKSNDSIKKSHEIMTYLSIFYLNFSVLICLGGFTNASYLLRFLIGGRLSNWNDSNIFEIFPQYILYIPFMAFNGILEAFFSSCANEHDINKFSFFMSILALTVFAALYFFISYLEMGISGLILANIINMALRILYCLTFIKKFYLENSIKISSVSVLHKLLSCVILGLSAQSIQWIVLGKKWYSETSIDLIKSAIVCFLCLVVMLVQERALLKEPLAMVKGKFKKD</sequence>
<gene>
    <name evidence="11" type="ORF">HYPBUDRAFT_158447</name>
</gene>
<keyword evidence="10" id="KW-0813">Transport</keyword>
<feature type="transmembrane region" description="Helical" evidence="10">
    <location>
        <begin position="83"/>
        <end position="107"/>
    </location>
</feature>
<dbReference type="GO" id="GO:0005789">
    <property type="term" value="C:endoplasmic reticulum membrane"/>
    <property type="evidence" value="ECO:0007669"/>
    <property type="project" value="UniProtKB-SubCell"/>
</dbReference>
<dbReference type="AlphaFoldDB" id="A0A1E4REA6"/>
<feature type="transmembrane region" description="Helical" evidence="10">
    <location>
        <begin position="430"/>
        <end position="453"/>
    </location>
</feature>
<dbReference type="PANTHER" id="PTHR13117">
    <property type="entry name" value="ENDOPLASMIC RETICULUM MULTISPAN TRANSMEMBRANE PROTEIN-RELATED"/>
    <property type="match status" value="1"/>
</dbReference>
<accession>A0A1E4REA6</accession>
<protein>
    <recommendedName>
        <fullName evidence="8 10">Man(5)GlcNAc(2)-PP-dolichol translocation protein RFT1</fullName>
    </recommendedName>
</protein>
<dbReference type="EMBL" id="KV454544">
    <property type="protein sequence ID" value="ODV65604.1"/>
    <property type="molecule type" value="Genomic_DNA"/>
</dbReference>
<evidence type="ECO:0000256" key="3">
    <source>
        <dbReference type="ARBA" id="ARBA00010288"/>
    </source>
</evidence>
<keyword evidence="12" id="KW-1185">Reference proteome</keyword>
<comment type="subcellular location">
    <subcellularLocation>
        <location evidence="1 10">Endoplasmic reticulum membrane</location>
        <topology evidence="1 10">Multi-pass membrane protein</topology>
    </subcellularLocation>
</comment>
<organism evidence="11 12">
    <name type="scientific">Hyphopichia burtonii NRRL Y-1933</name>
    <dbReference type="NCBI Taxonomy" id="984485"/>
    <lineage>
        <taxon>Eukaryota</taxon>
        <taxon>Fungi</taxon>
        <taxon>Dikarya</taxon>
        <taxon>Ascomycota</taxon>
        <taxon>Saccharomycotina</taxon>
        <taxon>Pichiomycetes</taxon>
        <taxon>Debaryomycetaceae</taxon>
        <taxon>Hyphopichia</taxon>
    </lineage>
</organism>
<dbReference type="Pfam" id="PF04506">
    <property type="entry name" value="Rft-1"/>
    <property type="match status" value="1"/>
</dbReference>